<evidence type="ECO:0000313" key="7">
    <source>
        <dbReference type="Proteomes" id="UP000596427"/>
    </source>
</evidence>
<evidence type="ECO:0000256" key="3">
    <source>
        <dbReference type="ARBA" id="ARBA00023002"/>
    </source>
</evidence>
<name>A0A974PSV7_9HYPH</name>
<dbReference type="SUPFAM" id="SSF51905">
    <property type="entry name" value="FAD/NAD(P)-binding domain"/>
    <property type="match status" value="1"/>
</dbReference>
<dbReference type="PANTHER" id="PTHR11632:SF51">
    <property type="entry name" value="SUCCINATE DEHYDROGENASE [UBIQUINONE] FLAVOPROTEIN SUBUNIT, MITOCHONDRIAL"/>
    <property type="match status" value="1"/>
</dbReference>
<organism evidence="6 7">
    <name type="scientific">Xanthobacter dioxanivorans</name>
    <dbReference type="NCBI Taxonomy" id="2528964"/>
    <lineage>
        <taxon>Bacteria</taxon>
        <taxon>Pseudomonadati</taxon>
        <taxon>Pseudomonadota</taxon>
        <taxon>Alphaproteobacteria</taxon>
        <taxon>Hyphomicrobiales</taxon>
        <taxon>Xanthobacteraceae</taxon>
        <taxon>Xanthobacter</taxon>
    </lineage>
</organism>
<dbReference type="InterPro" id="IPR030664">
    <property type="entry name" value="SdhA/FrdA/AprA"/>
</dbReference>
<dbReference type="Pfam" id="PF00890">
    <property type="entry name" value="FAD_binding_2"/>
    <property type="match status" value="1"/>
</dbReference>
<comment type="cofactor">
    <cofactor evidence="1">
        <name>FAD</name>
        <dbReference type="ChEBI" id="CHEBI:57692"/>
    </cofactor>
</comment>
<dbReference type="SUPFAM" id="SSF56425">
    <property type="entry name" value="Succinate dehydrogenase/fumarate reductase flavoprotein, catalytic domain"/>
    <property type="match status" value="1"/>
</dbReference>
<dbReference type="Gene3D" id="3.90.700.10">
    <property type="entry name" value="Succinate dehydrogenase/fumarate reductase flavoprotein, catalytic domain"/>
    <property type="match status" value="1"/>
</dbReference>
<dbReference type="SUPFAM" id="SSF46977">
    <property type="entry name" value="Succinate dehydrogenase/fumarate reductase flavoprotein C-terminal domain"/>
    <property type="match status" value="1"/>
</dbReference>
<dbReference type="PIRSF" id="PIRSF000171">
    <property type="entry name" value="SDHA_APRA_LASPO"/>
    <property type="match status" value="1"/>
</dbReference>
<dbReference type="InterPro" id="IPR036188">
    <property type="entry name" value="FAD/NAD-bd_sf"/>
</dbReference>
<evidence type="ECO:0000313" key="6">
    <source>
        <dbReference type="EMBL" id="QRG09134.1"/>
    </source>
</evidence>
<gene>
    <name evidence="6" type="ORF">EZH22_13185</name>
</gene>
<protein>
    <submittedName>
        <fullName evidence="6">FAD-binding protein</fullName>
    </submittedName>
</protein>
<dbReference type="PANTHER" id="PTHR11632">
    <property type="entry name" value="SUCCINATE DEHYDROGENASE 2 FLAVOPROTEIN SUBUNIT"/>
    <property type="match status" value="1"/>
</dbReference>
<evidence type="ECO:0000259" key="4">
    <source>
        <dbReference type="Pfam" id="PF00890"/>
    </source>
</evidence>
<dbReference type="InterPro" id="IPR003953">
    <property type="entry name" value="FAD-dep_OxRdtase_2_FAD-bd"/>
</dbReference>
<dbReference type="KEGG" id="xdi:EZH22_13185"/>
<sequence>MSRPVPTRALNVAEVEILETDVLVVGGGIAGHRAAIAAHDAGASVLMVYLARGASPYVIGCNAPIGHADSRDNPAAYFEDMVRGGYGLNDRRLVEALCRNMGEAYWELAQLGVPFAAEGARVRQRRLSGNSFPRSVFVPEGVGLAILNSLAGRVRALGIRLLAGWKAVTLLEDDGEVVGALAWRRHGDRLACIRARSVVLASGGIGRLYDDSTYPADVLSNSYGLGLRAGARLVDMEFVQFEPVVTVWPPECRGMEMPTAMLAEGAQLINGRGDRFMMRHNPGPAEVGIEKARLALFIQSEIDAGAGLPDGSVVFDTTHVPHELLEGYVSHCRRLRSAGLEPRDRGPHVRPAAHSQMGGLFIDADGWTGVPGLYAGGEAAGGVHGASRIAGNGCSDTVVFGALAGKGAAAGMLGIGGRDWPRILADALRPFEARMGGSRGRPSSELKDDLRRIMVRHVGLWRDRAGLEAGIAQIRAIMDGLDRSGGAGSWGEALASFEAREVASVALVIATAALLRTESRGAHQRRDHPAQDDTNWLRHIGFARDGAGDITAGDITAEDIPIH</sequence>
<dbReference type="InterPro" id="IPR015939">
    <property type="entry name" value="Fum_Rdtase/Succ_DH_flav-like_C"/>
</dbReference>
<dbReference type="PRINTS" id="PR00368">
    <property type="entry name" value="FADPNR"/>
</dbReference>
<evidence type="ECO:0000256" key="2">
    <source>
        <dbReference type="ARBA" id="ARBA00022630"/>
    </source>
</evidence>
<keyword evidence="3" id="KW-0560">Oxidoreductase</keyword>
<evidence type="ECO:0000259" key="5">
    <source>
        <dbReference type="Pfam" id="PF02910"/>
    </source>
</evidence>
<dbReference type="Pfam" id="PF02910">
    <property type="entry name" value="Succ_DH_flav_C"/>
    <property type="match status" value="1"/>
</dbReference>
<feature type="domain" description="FAD-dependent oxidoreductase 2 FAD-binding" evidence="4">
    <location>
        <begin position="21"/>
        <end position="393"/>
    </location>
</feature>
<evidence type="ECO:0000256" key="1">
    <source>
        <dbReference type="ARBA" id="ARBA00001974"/>
    </source>
</evidence>
<proteinExistence type="predicted"/>
<keyword evidence="7" id="KW-1185">Reference proteome</keyword>
<dbReference type="Gene3D" id="3.50.50.60">
    <property type="entry name" value="FAD/NAD(P)-binding domain"/>
    <property type="match status" value="1"/>
</dbReference>
<reference evidence="6 7" key="1">
    <citation type="submission" date="2020-10" db="EMBL/GenBank/DDBJ databases">
        <title>Degradation of 1,4-Dioxane by Xanthobacter sp. YN2, via a Novel Group-2 Soluble Di-Iron Monooxygenase.</title>
        <authorList>
            <person name="Ma F."/>
            <person name="Wang Y."/>
            <person name="Yang J."/>
            <person name="Guo H."/>
            <person name="Su D."/>
            <person name="Yu L."/>
        </authorList>
    </citation>
    <scope>NUCLEOTIDE SEQUENCE [LARGE SCALE GENOMIC DNA]</scope>
    <source>
        <strain evidence="6 7">YN2</strain>
    </source>
</reference>
<dbReference type="Proteomes" id="UP000596427">
    <property type="component" value="Chromosome"/>
</dbReference>
<feature type="domain" description="Fumarate reductase/succinate dehydrogenase flavoprotein-like C-terminal" evidence="5">
    <location>
        <begin position="448"/>
        <end position="542"/>
    </location>
</feature>
<dbReference type="InterPro" id="IPR027477">
    <property type="entry name" value="Succ_DH/fumarate_Rdtase_cat_sf"/>
</dbReference>
<dbReference type="Gene3D" id="1.20.58.100">
    <property type="entry name" value="Fumarate reductase/succinate dehydrogenase flavoprotein-like, C-terminal domain"/>
    <property type="match status" value="1"/>
</dbReference>
<dbReference type="GO" id="GO:0016491">
    <property type="term" value="F:oxidoreductase activity"/>
    <property type="evidence" value="ECO:0007669"/>
    <property type="project" value="UniProtKB-KW"/>
</dbReference>
<dbReference type="EMBL" id="CP063362">
    <property type="protein sequence ID" value="QRG09134.1"/>
    <property type="molecule type" value="Genomic_DNA"/>
</dbReference>
<accession>A0A974PSV7</accession>
<keyword evidence="2" id="KW-0285">Flavoprotein</keyword>
<dbReference type="InterPro" id="IPR037099">
    <property type="entry name" value="Fum_R/Succ_DH_flav-like_C_sf"/>
</dbReference>
<dbReference type="AlphaFoldDB" id="A0A974PSV7"/>